<sequence length="68" mass="7242">MVDFNALRGKAEELLNAHGDKVEDATEKVGDLVKGKFGHDEQVDQVVDKLKDLIPDGPGGVQAPTTGQ</sequence>
<organism evidence="1 2">
    <name type="scientific">Pseudonocardia bannensis</name>
    <dbReference type="NCBI Taxonomy" id="630973"/>
    <lineage>
        <taxon>Bacteria</taxon>
        <taxon>Bacillati</taxon>
        <taxon>Actinomycetota</taxon>
        <taxon>Actinomycetes</taxon>
        <taxon>Pseudonocardiales</taxon>
        <taxon>Pseudonocardiaceae</taxon>
        <taxon>Pseudonocardia</taxon>
    </lineage>
</organism>
<dbReference type="Pfam" id="PF14013">
    <property type="entry name" value="MT0933_antitox"/>
    <property type="match status" value="1"/>
</dbReference>
<comment type="caution">
    <text evidence="1">The sequence shown here is derived from an EMBL/GenBank/DDBJ whole genome shotgun (WGS) entry which is preliminary data.</text>
</comment>
<dbReference type="InterPro" id="IPR028037">
    <property type="entry name" value="Antitoxin_Rv0909/MT0933"/>
</dbReference>
<protein>
    <submittedName>
        <fullName evidence="1">Antitoxin</fullName>
    </submittedName>
</protein>
<proteinExistence type="predicted"/>
<dbReference type="Proteomes" id="UP000586918">
    <property type="component" value="Unassembled WGS sequence"/>
</dbReference>
<name>A0A848DC36_9PSEU</name>
<accession>A0A848DC36</accession>
<gene>
    <name evidence="1" type="ORF">HF519_00220</name>
</gene>
<dbReference type="EMBL" id="JAAXKZ010000001">
    <property type="protein sequence ID" value="NMH90045.1"/>
    <property type="molecule type" value="Genomic_DNA"/>
</dbReference>
<keyword evidence="2" id="KW-1185">Reference proteome</keyword>
<dbReference type="AlphaFoldDB" id="A0A848DC36"/>
<evidence type="ECO:0000313" key="2">
    <source>
        <dbReference type="Proteomes" id="UP000586918"/>
    </source>
</evidence>
<evidence type="ECO:0000313" key="1">
    <source>
        <dbReference type="EMBL" id="NMH90045.1"/>
    </source>
</evidence>
<reference evidence="1 2" key="1">
    <citation type="submission" date="2020-04" db="EMBL/GenBank/DDBJ databases">
        <authorList>
            <person name="Klaysubun C."/>
            <person name="Duangmal K."/>
            <person name="Lipun K."/>
        </authorList>
    </citation>
    <scope>NUCLEOTIDE SEQUENCE [LARGE SCALE GENOMIC DNA]</scope>
    <source>
        <strain evidence="1 2">DSM 45300</strain>
    </source>
</reference>